<organism evidence="2 3">
    <name type="scientific">Paraburkholderia dilworthii</name>
    <dbReference type="NCBI Taxonomy" id="948106"/>
    <lineage>
        <taxon>Bacteria</taxon>
        <taxon>Pseudomonadati</taxon>
        <taxon>Pseudomonadota</taxon>
        <taxon>Betaproteobacteria</taxon>
        <taxon>Burkholderiales</taxon>
        <taxon>Burkholderiaceae</taxon>
        <taxon>Paraburkholderia</taxon>
    </lineage>
</organism>
<proteinExistence type="predicted"/>
<dbReference type="RefSeq" id="WP_408213710.1">
    <property type="nucleotide sequence ID" value="NZ_JAQQBZ010000010.1"/>
</dbReference>
<evidence type="ECO:0000256" key="1">
    <source>
        <dbReference type="SAM" id="MobiDB-lite"/>
    </source>
</evidence>
<evidence type="ECO:0000313" key="2">
    <source>
        <dbReference type="EMBL" id="MFM0594720.1"/>
    </source>
</evidence>
<name>A0ABW9D951_9BURK</name>
<keyword evidence="3" id="KW-1185">Reference proteome</keyword>
<evidence type="ECO:0000313" key="3">
    <source>
        <dbReference type="Proteomes" id="UP001629367"/>
    </source>
</evidence>
<feature type="region of interest" description="Disordered" evidence="1">
    <location>
        <begin position="1"/>
        <end position="34"/>
    </location>
</feature>
<dbReference type="Proteomes" id="UP001629367">
    <property type="component" value="Unassembled WGS sequence"/>
</dbReference>
<sequence length="105" mass="11161">MADMLGGEATNGPAKGESGGHPITGVGRIKRGFPDAPTRPWVEIAWDSRGSGAACARLERGFNADSTRIQRGFNADSVRIEHGFSRANARRALVGGPLSFYGSFR</sequence>
<gene>
    <name evidence="2" type="ORF">PQQ68_16995</name>
</gene>
<accession>A0ABW9D951</accession>
<reference evidence="2 3" key="1">
    <citation type="journal article" date="2024" name="Chem. Sci.">
        <title>Discovery of megapolipeptins by genome mining of a Burkholderiales bacteria collection.</title>
        <authorList>
            <person name="Paulo B.S."/>
            <person name="Recchia M.J.J."/>
            <person name="Lee S."/>
            <person name="Fergusson C.H."/>
            <person name="Romanowski S.B."/>
            <person name="Hernandez A."/>
            <person name="Krull N."/>
            <person name="Liu D.Y."/>
            <person name="Cavanagh H."/>
            <person name="Bos A."/>
            <person name="Gray C.A."/>
            <person name="Murphy B.T."/>
            <person name="Linington R.G."/>
            <person name="Eustaquio A.S."/>
        </authorList>
    </citation>
    <scope>NUCLEOTIDE SEQUENCE [LARGE SCALE GENOMIC DNA]</scope>
    <source>
        <strain evidence="2 3">RL17-335-BIF-A</strain>
    </source>
</reference>
<protein>
    <submittedName>
        <fullName evidence="2">Uncharacterized protein</fullName>
    </submittedName>
</protein>
<comment type="caution">
    <text evidence="2">The sequence shown here is derived from an EMBL/GenBank/DDBJ whole genome shotgun (WGS) entry which is preliminary data.</text>
</comment>
<dbReference type="EMBL" id="JAQQBZ010000010">
    <property type="protein sequence ID" value="MFM0594720.1"/>
    <property type="molecule type" value="Genomic_DNA"/>
</dbReference>